<keyword evidence="3" id="KW-1185">Reference proteome</keyword>
<comment type="caution">
    <text evidence="2">The sequence shown here is derived from an EMBL/GenBank/DDBJ whole genome shotgun (WGS) entry which is preliminary data.</text>
</comment>
<name>A0A1B7NQH8_9EURO</name>
<dbReference type="OrthoDB" id="2143914at2759"/>
<proteinExistence type="predicted"/>
<dbReference type="EMBL" id="LGUA01001185">
    <property type="protein sequence ID" value="OAX79045.1"/>
    <property type="molecule type" value="Genomic_DNA"/>
</dbReference>
<gene>
    <name evidence="2" type="ORF">ACJ72_06639</name>
</gene>
<feature type="region of interest" description="Disordered" evidence="1">
    <location>
        <begin position="86"/>
        <end position="163"/>
    </location>
</feature>
<dbReference type="STRING" id="1658172.A0A1B7NQH8"/>
<dbReference type="Proteomes" id="UP000091918">
    <property type="component" value="Unassembled WGS sequence"/>
</dbReference>
<evidence type="ECO:0000256" key="1">
    <source>
        <dbReference type="SAM" id="MobiDB-lite"/>
    </source>
</evidence>
<feature type="compositionally biased region" description="Polar residues" evidence="1">
    <location>
        <begin position="104"/>
        <end position="121"/>
    </location>
</feature>
<evidence type="ECO:0000313" key="2">
    <source>
        <dbReference type="EMBL" id="OAX79045.1"/>
    </source>
</evidence>
<dbReference type="AlphaFoldDB" id="A0A1B7NQH8"/>
<protein>
    <submittedName>
        <fullName evidence="2">Uncharacterized protein</fullName>
    </submittedName>
</protein>
<feature type="compositionally biased region" description="Polar residues" evidence="1">
    <location>
        <begin position="1"/>
        <end position="29"/>
    </location>
</feature>
<feature type="compositionally biased region" description="Polar residues" evidence="1">
    <location>
        <begin position="86"/>
        <end position="96"/>
    </location>
</feature>
<accession>A0A1B7NQH8</accession>
<reference evidence="2 3" key="1">
    <citation type="submission" date="2015-07" db="EMBL/GenBank/DDBJ databases">
        <title>Emmonsia species relationships and genome sequence.</title>
        <authorList>
            <person name="Cuomo C.A."/>
            <person name="Schwartz I.S."/>
            <person name="Kenyon C."/>
            <person name="de Hoog G.S."/>
            <person name="Govender N.P."/>
            <person name="Botha A."/>
            <person name="Moreno L."/>
            <person name="de Vries M."/>
            <person name="Munoz J.F."/>
            <person name="Stielow J.B."/>
        </authorList>
    </citation>
    <scope>NUCLEOTIDE SEQUENCE [LARGE SCALE GENOMIC DNA]</scope>
    <source>
        <strain evidence="2 3">CBS 136260</strain>
    </source>
</reference>
<sequence>MSMRSPYQNANFGTRPSWGSTSQVEQQQLPGRLQYPQAESRERREPCSSTEYGYRSPPEWSRSVVDHRHLSPIVTYMPELAAISSPSTSEMSNSISAGPPSMVSDHNSICSSSPRTATSPSLLPMPVEIHTGQDERRRGSAPTLRSLSSSVGHEESYYDSSCRKNIEESAVLRRWAPNISTSLPQEPPRLQHWKHQHSNSAPQNKLAPATKPRTQAPSPPRDSRMGLETLLN</sequence>
<organism evidence="2 3">
    <name type="scientific">Emergomyces africanus</name>
    <dbReference type="NCBI Taxonomy" id="1955775"/>
    <lineage>
        <taxon>Eukaryota</taxon>
        <taxon>Fungi</taxon>
        <taxon>Dikarya</taxon>
        <taxon>Ascomycota</taxon>
        <taxon>Pezizomycotina</taxon>
        <taxon>Eurotiomycetes</taxon>
        <taxon>Eurotiomycetidae</taxon>
        <taxon>Onygenales</taxon>
        <taxon>Ajellomycetaceae</taxon>
        <taxon>Emergomyces</taxon>
    </lineage>
</organism>
<evidence type="ECO:0000313" key="3">
    <source>
        <dbReference type="Proteomes" id="UP000091918"/>
    </source>
</evidence>
<feature type="region of interest" description="Disordered" evidence="1">
    <location>
        <begin position="1"/>
        <end position="60"/>
    </location>
</feature>
<feature type="compositionally biased region" description="Basic and acidic residues" evidence="1">
    <location>
        <begin position="152"/>
        <end position="163"/>
    </location>
</feature>
<feature type="region of interest" description="Disordered" evidence="1">
    <location>
        <begin position="175"/>
        <end position="232"/>
    </location>
</feature>